<sequence length="196" mass="23300">MDLNFQKAIEEFDKLNALDPNKIKSKGEIYPKELLYSNRMTDTLLSYDSNPSEIMQLTVRCQHLCRWEIPRSTYEQNRTGYLKWRKDLSKFHVQKTSIILKDLEFEEDTINKVTDLLKKKGLKTNPEVQLLEDVVCLVFLEYYFEQFSNKYNDEKMIEILRKTWVKMSNKAQVRALKLKFSARSENLIKQAISSKK</sequence>
<evidence type="ECO:0000313" key="1">
    <source>
        <dbReference type="EMBL" id="MDT0553310.1"/>
    </source>
</evidence>
<dbReference type="RefSeq" id="WP_311593304.1">
    <property type="nucleotide sequence ID" value="NZ_JAVRHV010000003.1"/>
</dbReference>
<dbReference type="PANTHER" id="PTHR41729:SF1">
    <property type="entry name" value="GLUTAMYL-TRNA SYNTHETASE"/>
    <property type="match status" value="1"/>
</dbReference>
<dbReference type="Proteomes" id="UP001252186">
    <property type="component" value="Unassembled WGS sequence"/>
</dbReference>
<keyword evidence="2" id="KW-1185">Reference proteome</keyword>
<evidence type="ECO:0000313" key="2">
    <source>
        <dbReference type="Proteomes" id="UP001252186"/>
    </source>
</evidence>
<reference evidence="1 2" key="1">
    <citation type="submission" date="2023-09" db="EMBL/GenBank/DDBJ databases">
        <authorList>
            <person name="Rey-Velasco X."/>
        </authorList>
    </citation>
    <scope>NUCLEOTIDE SEQUENCE [LARGE SCALE GENOMIC DNA]</scope>
    <source>
        <strain evidence="1 2">P050</strain>
    </source>
</reference>
<gene>
    <name evidence="1" type="ORF">RM519_08650</name>
</gene>
<proteinExistence type="predicted"/>
<organism evidence="1 2">
    <name type="scientific">Urechidicola vernalis</name>
    <dbReference type="NCBI Taxonomy" id="3075600"/>
    <lineage>
        <taxon>Bacteria</taxon>
        <taxon>Pseudomonadati</taxon>
        <taxon>Bacteroidota</taxon>
        <taxon>Flavobacteriia</taxon>
        <taxon>Flavobacteriales</taxon>
        <taxon>Flavobacteriaceae</taxon>
        <taxon>Urechidicola</taxon>
    </lineage>
</organism>
<protein>
    <submittedName>
        <fullName evidence="1">DUF4202 domain-containing protein</fullName>
    </submittedName>
</protein>
<name>A0ABU2Y567_9FLAO</name>
<dbReference type="PANTHER" id="PTHR41729">
    <property type="entry name" value="GLUTAMYL-TRNA SYNTHETASE"/>
    <property type="match status" value="1"/>
</dbReference>
<comment type="caution">
    <text evidence="1">The sequence shown here is derived from an EMBL/GenBank/DDBJ whole genome shotgun (WGS) entry which is preliminary data.</text>
</comment>
<dbReference type="EMBL" id="JAVRHV010000003">
    <property type="protein sequence ID" value="MDT0553310.1"/>
    <property type="molecule type" value="Genomic_DNA"/>
</dbReference>
<dbReference type="Pfam" id="PF13875">
    <property type="entry name" value="DUF4202"/>
    <property type="match status" value="1"/>
</dbReference>
<accession>A0ABU2Y567</accession>
<dbReference type="InterPro" id="IPR025255">
    <property type="entry name" value="DUF4202"/>
</dbReference>